<name>A0A0F9EJB7_9ZZZZ</name>
<dbReference type="PROSITE" id="PS51898">
    <property type="entry name" value="TYR_RECOMBINASE"/>
    <property type="match status" value="1"/>
</dbReference>
<dbReference type="Gene3D" id="1.10.443.10">
    <property type="entry name" value="Intergrase catalytic core"/>
    <property type="match status" value="1"/>
</dbReference>
<dbReference type="Pfam" id="PF00589">
    <property type="entry name" value="Phage_integrase"/>
    <property type="match status" value="1"/>
</dbReference>
<dbReference type="SUPFAM" id="SSF47823">
    <property type="entry name" value="lambda integrase-like, N-terminal domain"/>
    <property type="match status" value="1"/>
</dbReference>
<feature type="non-terminal residue" evidence="5">
    <location>
        <position position="325"/>
    </location>
</feature>
<gene>
    <name evidence="5" type="ORF">LCGC14_2360290</name>
</gene>
<dbReference type="InterPro" id="IPR013762">
    <property type="entry name" value="Integrase-like_cat_sf"/>
</dbReference>
<dbReference type="PANTHER" id="PTHR30349:SF81">
    <property type="entry name" value="TYROSINE RECOMBINASE XERC"/>
    <property type="match status" value="1"/>
</dbReference>
<evidence type="ECO:0000256" key="3">
    <source>
        <dbReference type="SAM" id="MobiDB-lite"/>
    </source>
</evidence>
<proteinExistence type="predicted"/>
<evidence type="ECO:0000256" key="1">
    <source>
        <dbReference type="ARBA" id="ARBA00023125"/>
    </source>
</evidence>
<evidence type="ECO:0000313" key="5">
    <source>
        <dbReference type="EMBL" id="KKL44980.1"/>
    </source>
</evidence>
<organism evidence="5">
    <name type="scientific">marine sediment metagenome</name>
    <dbReference type="NCBI Taxonomy" id="412755"/>
    <lineage>
        <taxon>unclassified sequences</taxon>
        <taxon>metagenomes</taxon>
        <taxon>ecological metagenomes</taxon>
    </lineage>
</organism>
<dbReference type="InterPro" id="IPR011010">
    <property type="entry name" value="DNA_brk_join_enz"/>
</dbReference>
<dbReference type="InterPro" id="IPR010998">
    <property type="entry name" value="Integrase_recombinase_N"/>
</dbReference>
<dbReference type="InterPro" id="IPR002104">
    <property type="entry name" value="Integrase_catalytic"/>
</dbReference>
<dbReference type="Gene3D" id="1.10.150.130">
    <property type="match status" value="1"/>
</dbReference>
<accession>A0A0F9EJB7</accession>
<dbReference type="GO" id="GO:0006310">
    <property type="term" value="P:DNA recombination"/>
    <property type="evidence" value="ECO:0007669"/>
    <property type="project" value="UniProtKB-KW"/>
</dbReference>
<dbReference type="AlphaFoldDB" id="A0A0F9EJB7"/>
<protein>
    <recommendedName>
        <fullName evidence="4">Tyr recombinase domain-containing protein</fullName>
    </recommendedName>
</protein>
<feature type="region of interest" description="Disordered" evidence="3">
    <location>
        <begin position="34"/>
        <end position="54"/>
    </location>
</feature>
<evidence type="ECO:0000259" key="4">
    <source>
        <dbReference type="PROSITE" id="PS51898"/>
    </source>
</evidence>
<dbReference type="InterPro" id="IPR050090">
    <property type="entry name" value="Tyrosine_recombinase_XerCD"/>
</dbReference>
<reference evidence="5" key="1">
    <citation type="journal article" date="2015" name="Nature">
        <title>Complex archaea that bridge the gap between prokaryotes and eukaryotes.</title>
        <authorList>
            <person name="Spang A."/>
            <person name="Saw J.H."/>
            <person name="Jorgensen S.L."/>
            <person name="Zaremba-Niedzwiedzka K."/>
            <person name="Martijn J."/>
            <person name="Lind A.E."/>
            <person name="van Eijk R."/>
            <person name="Schleper C."/>
            <person name="Guy L."/>
            <person name="Ettema T.J."/>
        </authorList>
    </citation>
    <scope>NUCLEOTIDE SEQUENCE</scope>
</reference>
<keyword evidence="1" id="KW-0238">DNA-binding</keyword>
<evidence type="ECO:0000256" key="2">
    <source>
        <dbReference type="ARBA" id="ARBA00023172"/>
    </source>
</evidence>
<dbReference type="EMBL" id="LAZR01034554">
    <property type="protein sequence ID" value="KKL44980.1"/>
    <property type="molecule type" value="Genomic_DNA"/>
</dbReference>
<dbReference type="PANTHER" id="PTHR30349">
    <property type="entry name" value="PHAGE INTEGRASE-RELATED"/>
    <property type="match status" value="1"/>
</dbReference>
<comment type="caution">
    <text evidence="5">The sequence shown here is derived from an EMBL/GenBank/DDBJ whole genome shotgun (WGS) entry which is preliminary data.</text>
</comment>
<dbReference type="SUPFAM" id="SSF56349">
    <property type="entry name" value="DNA breaking-rejoining enzymes"/>
    <property type="match status" value="1"/>
</dbReference>
<keyword evidence="2" id="KW-0233">DNA recombination</keyword>
<sequence>MTTCEQCGAPGPGLRRQAGLTGPVALCRDCDPTGAGDASPPGQLTKPGHGGVPGPLRAALEIARDLAAQDIRERTRTEYGKAWAAFARYAGAWELRHLPASPATVAAYLGQLESDGASLSTATVVIAAIRRAHLLAGHPDPSKHPLIARIRDGLRNSHRRDKPNARRAVTWAEIGAMVDALSPLMGGIRDRAVLTVAMASGCRRAELVAFDVDDVTAEGGELVLHVRGGKTGDRFVGLPLRKDVSLCPVRSLTAWTRAAGLTLGPLFRSVDRHGTVRDRRLSGRDVGRIIQRAAARAQLPDHQRIGAHSMRRGCVTELRRHGAQL</sequence>
<dbReference type="GO" id="GO:0015074">
    <property type="term" value="P:DNA integration"/>
    <property type="evidence" value="ECO:0007669"/>
    <property type="project" value="InterPro"/>
</dbReference>
<dbReference type="GO" id="GO:0003677">
    <property type="term" value="F:DNA binding"/>
    <property type="evidence" value="ECO:0007669"/>
    <property type="project" value="UniProtKB-KW"/>
</dbReference>
<feature type="domain" description="Tyr recombinase" evidence="4">
    <location>
        <begin position="164"/>
        <end position="325"/>
    </location>
</feature>